<dbReference type="OrthoDB" id="1646880at2"/>
<dbReference type="Proteomes" id="UP000441754">
    <property type="component" value="Unassembled WGS sequence"/>
</dbReference>
<accession>A0A7K0EFK3</accession>
<feature type="modified residue" description="4-aspartylphosphate" evidence="1">
    <location>
        <position position="57"/>
    </location>
</feature>
<dbReference type="EMBL" id="WJXZ01000002">
    <property type="protein sequence ID" value="MRS60623.1"/>
    <property type="molecule type" value="Genomic_DNA"/>
</dbReference>
<dbReference type="InterPro" id="IPR001789">
    <property type="entry name" value="Sig_transdc_resp-reg_receiver"/>
</dbReference>
<dbReference type="Pfam" id="PF00072">
    <property type="entry name" value="Response_reg"/>
    <property type="match status" value="1"/>
</dbReference>
<evidence type="ECO:0000259" key="3">
    <source>
        <dbReference type="PROSITE" id="PS50930"/>
    </source>
</evidence>
<dbReference type="Pfam" id="PF04397">
    <property type="entry name" value="LytTR"/>
    <property type="match status" value="1"/>
</dbReference>
<evidence type="ECO:0000313" key="4">
    <source>
        <dbReference type="EMBL" id="MRS60623.1"/>
    </source>
</evidence>
<dbReference type="InterPro" id="IPR007492">
    <property type="entry name" value="LytTR_DNA-bd_dom"/>
</dbReference>
<sequence>MATVPILLIDDEPLALERLRHLLAAYRDRLSICGEATNGFEGMALIKSLQPAVIFLDIQMPRLTGFEMLAQLAYKPYVVFTTAYDQYALRAFEENSLDYLLKPIDATRLAKTVAKITQSQPPAPITQPTLQSLFAQVQPPKPIQGMMVKNGDTLQLIALAEIAYFQAAGKYVLLHTLEGSQHLVDYALTELTELLPDQFVRISRGCLVNAFLIRQLRKRLNGSYLVTLGDAKRSTLETSTNGREILGRLNLL</sequence>
<protein>
    <submittedName>
        <fullName evidence="4">Response regulator</fullName>
    </submittedName>
</protein>
<dbReference type="PANTHER" id="PTHR37299:SF1">
    <property type="entry name" value="STAGE 0 SPORULATION PROTEIN A HOMOLOG"/>
    <property type="match status" value="1"/>
</dbReference>
<feature type="domain" description="HTH LytTR-type" evidence="3">
    <location>
        <begin position="146"/>
        <end position="228"/>
    </location>
</feature>
<keyword evidence="1" id="KW-0597">Phosphoprotein</keyword>
<dbReference type="SUPFAM" id="SSF52172">
    <property type="entry name" value="CheY-like"/>
    <property type="match status" value="1"/>
</dbReference>
<dbReference type="PROSITE" id="PS50110">
    <property type="entry name" value="RESPONSE_REGULATORY"/>
    <property type="match status" value="1"/>
</dbReference>
<proteinExistence type="predicted"/>
<dbReference type="PANTHER" id="PTHR37299">
    <property type="entry name" value="TRANSCRIPTIONAL REGULATOR-RELATED"/>
    <property type="match status" value="1"/>
</dbReference>
<keyword evidence="5" id="KW-1185">Reference proteome</keyword>
<feature type="domain" description="Response regulatory" evidence="2">
    <location>
        <begin position="5"/>
        <end position="117"/>
    </location>
</feature>
<organism evidence="4 5">
    <name type="scientific">Larkinella terrae</name>
    <dbReference type="NCBI Taxonomy" id="2025311"/>
    <lineage>
        <taxon>Bacteria</taxon>
        <taxon>Pseudomonadati</taxon>
        <taxon>Bacteroidota</taxon>
        <taxon>Cytophagia</taxon>
        <taxon>Cytophagales</taxon>
        <taxon>Spirosomataceae</taxon>
        <taxon>Larkinella</taxon>
    </lineage>
</organism>
<evidence type="ECO:0000259" key="2">
    <source>
        <dbReference type="PROSITE" id="PS50110"/>
    </source>
</evidence>
<dbReference type="SMART" id="SM00448">
    <property type="entry name" value="REC"/>
    <property type="match status" value="1"/>
</dbReference>
<dbReference type="GO" id="GO:0003677">
    <property type="term" value="F:DNA binding"/>
    <property type="evidence" value="ECO:0007669"/>
    <property type="project" value="InterPro"/>
</dbReference>
<dbReference type="InterPro" id="IPR046947">
    <property type="entry name" value="LytR-like"/>
</dbReference>
<gene>
    <name evidence="4" type="ORF">GJJ30_04905</name>
</gene>
<dbReference type="RefSeq" id="WP_154173771.1">
    <property type="nucleotide sequence ID" value="NZ_WJXZ01000002.1"/>
</dbReference>
<evidence type="ECO:0000256" key="1">
    <source>
        <dbReference type="PROSITE-ProRule" id="PRU00169"/>
    </source>
</evidence>
<dbReference type="Gene3D" id="3.40.50.2300">
    <property type="match status" value="1"/>
</dbReference>
<dbReference type="PROSITE" id="PS50930">
    <property type="entry name" value="HTH_LYTTR"/>
    <property type="match status" value="1"/>
</dbReference>
<dbReference type="AlphaFoldDB" id="A0A7K0EFK3"/>
<reference evidence="4 5" key="1">
    <citation type="journal article" date="2018" name="Antonie Van Leeuwenhoek">
        <title>Larkinella terrae sp. nov., isolated from soil on Jeju Island, South Korea.</title>
        <authorList>
            <person name="Ten L.N."/>
            <person name="Jeon J."/>
            <person name="Park S.J."/>
            <person name="Park S."/>
            <person name="Lee S.Y."/>
            <person name="Kim M.K."/>
            <person name="Jung H.Y."/>
        </authorList>
    </citation>
    <scope>NUCLEOTIDE SEQUENCE [LARGE SCALE GENOMIC DNA]</scope>
    <source>
        <strain evidence="4 5">KCTC 52001</strain>
    </source>
</reference>
<name>A0A7K0EFK3_9BACT</name>
<dbReference type="SMART" id="SM00850">
    <property type="entry name" value="LytTR"/>
    <property type="match status" value="1"/>
</dbReference>
<dbReference type="GO" id="GO:0000156">
    <property type="term" value="F:phosphorelay response regulator activity"/>
    <property type="evidence" value="ECO:0007669"/>
    <property type="project" value="InterPro"/>
</dbReference>
<dbReference type="InterPro" id="IPR011006">
    <property type="entry name" value="CheY-like_superfamily"/>
</dbReference>
<dbReference type="Gene3D" id="2.40.50.1020">
    <property type="entry name" value="LytTr DNA-binding domain"/>
    <property type="match status" value="1"/>
</dbReference>
<comment type="caution">
    <text evidence="4">The sequence shown here is derived from an EMBL/GenBank/DDBJ whole genome shotgun (WGS) entry which is preliminary data.</text>
</comment>
<evidence type="ECO:0000313" key="5">
    <source>
        <dbReference type="Proteomes" id="UP000441754"/>
    </source>
</evidence>